<dbReference type="PANTHER" id="PTHR33067">
    <property type="entry name" value="RNA-DIRECTED DNA POLYMERASE-RELATED"/>
    <property type="match status" value="1"/>
</dbReference>
<accession>A0A6L2M330</accession>
<dbReference type="AlphaFoldDB" id="A0A6L2M330"/>
<dbReference type="InterPro" id="IPR021109">
    <property type="entry name" value="Peptidase_aspartic_dom_sf"/>
</dbReference>
<dbReference type="GO" id="GO:0015074">
    <property type="term" value="P:DNA integration"/>
    <property type="evidence" value="ECO:0007669"/>
    <property type="project" value="InterPro"/>
</dbReference>
<evidence type="ECO:0000256" key="1">
    <source>
        <dbReference type="SAM" id="MobiDB-lite"/>
    </source>
</evidence>
<protein>
    <recommendedName>
        <fullName evidence="2">Integrase catalytic domain-containing protein</fullName>
    </recommendedName>
</protein>
<dbReference type="InterPro" id="IPR012337">
    <property type="entry name" value="RNaseH-like_sf"/>
</dbReference>
<dbReference type="InterPro" id="IPR036397">
    <property type="entry name" value="RNaseH_sf"/>
</dbReference>
<proteinExistence type="predicted"/>
<feature type="region of interest" description="Disordered" evidence="1">
    <location>
        <begin position="305"/>
        <end position="326"/>
    </location>
</feature>
<organism evidence="3">
    <name type="scientific">Tanacetum cinerariifolium</name>
    <name type="common">Dalmatian daisy</name>
    <name type="synonym">Chrysanthemum cinerariifolium</name>
    <dbReference type="NCBI Taxonomy" id="118510"/>
    <lineage>
        <taxon>Eukaryota</taxon>
        <taxon>Viridiplantae</taxon>
        <taxon>Streptophyta</taxon>
        <taxon>Embryophyta</taxon>
        <taxon>Tracheophyta</taxon>
        <taxon>Spermatophyta</taxon>
        <taxon>Magnoliopsida</taxon>
        <taxon>eudicotyledons</taxon>
        <taxon>Gunneridae</taxon>
        <taxon>Pentapetalae</taxon>
        <taxon>asterids</taxon>
        <taxon>campanulids</taxon>
        <taxon>Asterales</taxon>
        <taxon>Asteraceae</taxon>
        <taxon>Asteroideae</taxon>
        <taxon>Anthemideae</taxon>
        <taxon>Anthemidinae</taxon>
        <taxon>Tanacetum</taxon>
    </lineage>
</organism>
<dbReference type="GO" id="GO:0003676">
    <property type="term" value="F:nucleic acid binding"/>
    <property type="evidence" value="ECO:0007669"/>
    <property type="project" value="InterPro"/>
</dbReference>
<evidence type="ECO:0000313" key="3">
    <source>
        <dbReference type="EMBL" id="GEU66984.1"/>
    </source>
</evidence>
<dbReference type="InterPro" id="IPR001584">
    <property type="entry name" value="Integrase_cat-core"/>
</dbReference>
<feature type="region of interest" description="Disordered" evidence="1">
    <location>
        <begin position="464"/>
        <end position="483"/>
    </location>
</feature>
<dbReference type="Gene3D" id="3.30.420.10">
    <property type="entry name" value="Ribonuclease H-like superfamily/Ribonuclease H"/>
    <property type="match status" value="1"/>
</dbReference>
<name>A0A6L2M330_TANCI</name>
<dbReference type="PANTHER" id="PTHR33067:SF9">
    <property type="entry name" value="RNA-DIRECTED DNA POLYMERASE"/>
    <property type="match status" value="1"/>
</dbReference>
<reference evidence="3" key="1">
    <citation type="journal article" date="2019" name="Sci. Rep.">
        <title>Draft genome of Tanacetum cinerariifolium, the natural source of mosquito coil.</title>
        <authorList>
            <person name="Yamashiro T."/>
            <person name="Shiraishi A."/>
            <person name="Satake H."/>
            <person name="Nakayama K."/>
        </authorList>
    </citation>
    <scope>NUCLEOTIDE SEQUENCE</scope>
</reference>
<dbReference type="EMBL" id="BKCJ010005481">
    <property type="protein sequence ID" value="GEU66984.1"/>
    <property type="molecule type" value="Genomic_DNA"/>
</dbReference>
<dbReference type="PROSITE" id="PS50994">
    <property type="entry name" value="INTEGRASE"/>
    <property type="match status" value="1"/>
</dbReference>
<feature type="domain" description="Integrase catalytic" evidence="2">
    <location>
        <begin position="563"/>
        <end position="755"/>
    </location>
</feature>
<gene>
    <name evidence="3" type="ORF">Tci_038962</name>
</gene>
<comment type="caution">
    <text evidence="3">The sequence shown here is derived from an EMBL/GenBank/DDBJ whole genome shotgun (WGS) entry which is preliminary data.</text>
</comment>
<dbReference type="Gene3D" id="2.40.70.10">
    <property type="entry name" value="Acid Proteases"/>
    <property type="match status" value="1"/>
</dbReference>
<sequence length="760" mass="87209">MTSSKGIEAIKKYQDVPSHGMMNISQKSDQKNFRPCFKAQASSIKKLEVQLGKIAEIVQNKETGSLPSLTETNLRGLAHAITTRSGLNYKPPANPLEDNKYSNDQQNEHNNVEVDNKEEVKELKVQRKEIPMKEKDPGSFTIPCAIGRVGIDKGLANLGDSIILMPYSMFVRLELGELKPTRICIELANKSTQYPMRIVENVIVKINKFVILVDFVVLDMEEDFRETLPMDQLDSFLFEPINNYQPSKDINLWEDDSEVTAIVESKDLTSLSLDELIENLKVYEVIIKKDSEIVKGKKEQNRSLALKAKKESSYEDSSTSDSEDEEYAMAMRDFRKNFKRRGRFSDSDEDEEEKTKDEKCLMAKAANEVINMPRATVGDTSCTKSYIPKVSKIPGFSPVIAQFYKPIKNRCIHEGRVVDQLYFKSNGIERMFTNVLFNFLFEINDPIVPRFILDFYSQVKVQTDEHGDDNEDDGASCTSNPSPTTYLNSLKPLDYKKYDIPTSSEQDDDLLFERQTDLLNQTQQMHKELKGGFKSFGKALRGVFGKKKIKTEFVDIVKRTIEFGTRGVEYGEEDAKSRLIRCILLLQGFTMEIKDKKGTENLAADHLSRLKKLELEELDEKAIQDSFLDEHLMATYVKEHEKDPRFGVSKALISDRGTHFCNSLLEKALKKYGVTYRLATAYQPQISGQIENTNQVIKCILERTLNRNRKEWAYKLNDALWLFRTTYKSPIKSTPFWIVYGNAYHLPIQMEHKAYWALKT</sequence>
<evidence type="ECO:0000259" key="2">
    <source>
        <dbReference type="PROSITE" id="PS50994"/>
    </source>
</evidence>
<dbReference type="SUPFAM" id="SSF53098">
    <property type="entry name" value="Ribonuclease H-like"/>
    <property type="match status" value="1"/>
</dbReference>